<keyword evidence="1" id="KW-0812">Transmembrane</keyword>
<evidence type="ECO:0000313" key="2">
    <source>
        <dbReference type="EMBL" id="MFC7276935.1"/>
    </source>
</evidence>
<feature type="transmembrane region" description="Helical" evidence="1">
    <location>
        <begin position="14"/>
        <end position="35"/>
    </location>
</feature>
<sequence length="80" mass="8565">MVNDPASPPKLKGWLLMTIGLLAIVVGALWTVQGLDILTDSKMSGKQTWAFVGGAVAVFGLILTVIGERVRSRSKNNKNN</sequence>
<organism evidence="2 3">
    <name type="scientific">Paractinoplanes rhizophilus</name>
    <dbReference type="NCBI Taxonomy" id="1416877"/>
    <lineage>
        <taxon>Bacteria</taxon>
        <taxon>Bacillati</taxon>
        <taxon>Actinomycetota</taxon>
        <taxon>Actinomycetes</taxon>
        <taxon>Micromonosporales</taxon>
        <taxon>Micromonosporaceae</taxon>
        <taxon>Paractinoplanes</taxon>
    </lineage>
</organism>
<evidence type="ECO:0000256" key="1">
    <source>
        <dbReference type="SAM" id="Phobius"/>
    </source>
</evidence>
<dbReference type="Proteomes" id="UP001596548">
    <property type="component" value="Unassembled WGS sequence"/>
</dbReference>
<keyword evidence="3" id="KW-1185">Reference proteome</keyword>
<keyword evidence="1" id="KW-1133">Transmembrane helix</keyword>
<name>A0ABW2HZ92_9ACTN</name>
<reference evidence="3" key="1">
    <citation type="journal article" date="2019" name="Int. J. Syst. Evol. Microbiol.">
        <title>The Global Catalogue of Microorganisms (GCM) 10K type strain sequencing project: providing services to taxonomists for standard genome sequencing and annotation.</title>
        <authorList>
            <consortium name="The Broad Institute Genomics Platform"/>
            <consortium name="The Broad Institute Genome Sequencing Center for Infectious Disease"/>
            <person name="Wu L."/>
            <person name="Ma J."/>
        </authorList>
    </citation>
    <scope>NUCLEOTIDE SEQUENCE [LARGE SCALE GENOMIC DNA]</scope>
    <source>
        <strain evidence="3">XZYJT-10</strain>
    </source>
</reference>
<feature type="transmembrane region" description="Helical" evidence="1">
    <location>
        <begin position="47"/>
        <end position="66"/>
    </location>
</feature>
<comment type="caution">
    <text evidence="2">The sequence shown here is derived from an EMBL/GenBank/DDBJ whole genome shotgun (WGS) entry which is preliminary data.</text>
</comment>
<dbReference type="EMBL" id="JBHTBJ010000018">
    <property type="protein sequence ID" value="MFC7276935.1"/>
    <property type="molecule type" value="Genomic_DNA"/>
</dbReference>
<keyword evidence="1" id="KW-0472">Membrane</keyword>
<evidence type="ECO:0000313" key="3">
    <source>
        <dbReference type="Proteomes" id="UP001596548"/>
    </source>
</evidence>
<proteinExistence type="predicted"/>
<dbReference type="RefSeq" id="WP_378971888.1">
    <property type="nucleotide sequence ID" value="NZ_JBHTBJ010000018.1"/>
</dbReference>
<accession>A0ABW2HZ92</accession>
<gene>
    <name evidence="2" type="ORF">ACFQS1_23335</name>
</gene>
<protein>
    <submittedName>
        <fullName evidence="2">Uncharacterized protein</fullName>
    </submittedName>
</protein>